<evidence type="ECO:0000313" key="2">
    <source>
        <dbReference type="Proteomes" id="UP001241377"/>
    </source>
</evidence>
<proteinExistence type="predicted"/>
<reference evidence="1" key="1">
    <citation type="submission" date="2023-04" db="EMBL/GenBank/DDBJ databases">
        <title>Draft Genome sequencing of Naganishia species isolated from polar environments using Oxford Nanopore Technology.</title>
        <authorList>
            <person name="Leo P."/>
            <person name="Venkateswaran K."/>
        </authorList>
    </citation>
    <scope>NUCLEOTIDE SEQUENCE</scope>
    <source>
        <strain evidence="1">MNA-CCFEE 5261</strain>
    </source>
</reference>
<name>A0ACC2WHI3_9TREE</name>
<organism evidence="1 2">
    <name type="scientific">Naganishia cerealis</name>
    <dbReference type="NCBI Taxonomy" id="610337"/>
    <lineage>
        <taxon>Eukaryota</taxon>
        <taxon>Fungi</taxon>
        <taxon>Dikarya</taxon>
        <taxon>Basidiomycota</taxon>
        <taxon>Agaricomycotina</taxon>
        <taxon>Tremellomycetes</taxon>
        <taxon>Filobasidiales</taxon>
        <taxon>Filobasidiaceae</taxon>
        <taxon>Naganishia</taxon>
    </lineage>
</organism>
<evidence type="ECO:0000313" key="1">
    <source>
        <dbReference type="EMBL" id="KAJ9110610.1"/>
    </source>
</evidence>
<accession>A0ACC2WHI3</accession>
<dbReference type="Proteomes" id="UP001241377">
    <property type="component" value="Unassembled WGS sequence"/>
</dbReference>
<sequence>MSSSEFGDFSDVTLAGIPDETLSGVQEWPVRSITPDAEIQGRFVSWFVGEPLRDANVSTDSLVALSGNQTLGETNSIMGGPSSGLVPLVATHVSPAASSMSPTPLTTGPISWSQQGIRLNPRLDNIMAKLIDALHVTDTAQVLRLLENFDQRTIREGVDMIIAGILEHESRAHLHAHTLQSIIRLLMSARGISFRTNPQFSALLNAAPKDCIMKKSSKPEETEEQTVLRVWGKDYRNILGLDDKVLLLKPLARLAHWSELLNQHPHQIAKYLNNYRNLRMTRLRTQRGTRCRITGEDIRALNRDLRAIVVNAHRQYTSALSVTLLTESRPRDESGSGGYPWIVVYLTCVFDSPEAPVSASEDLDSERHSDVSTGDDLGKDVPGSSIDQEQAISAPSAALAVADLSVYIDSAAANGASDLQAGAGAQSSTIRNNVETFSSPFSVGAPHRDQHVRIPSSHSKFWTSWAKPHKEVINLDPWKTALNIHGYTEDGSYRYDAGYKYKVASNRLVLYYNHQHAIDNPKYNGSWIVLPPLRDSLVMKSLHLTLSRTASRSSGLHPFHRLAMCSSLSETSLYLEKGNNIIFRNQDRLDQYPHSQRNVGRALEDLGFDADKIVSWKVVERSPSPRVPDIKSSVGDLLAKYSTSTEKFDTPRRITFTPRKSGLNPSFSGTFGEKSSIIQNYLSEFQPDPWPDDSDPLTVDIWTERISGIFPRHNGDFMGRADIESRLHRVGIYRSEGSALPWNDESGCVGFAPSGSNKMLIDERVTELNNDFQLTGNFNMAGLLEPLESAPHGSMLWMKIHYGERQATQPSPSYKSSFIPPGHAILFLAYHEYSEDDTVVAVDLHIGDVL</sequence>
<keyword evidence="2" id="KW-1185">Reference proteome</keyword>
<comment type="caution">
    <text evidence="1">The sequence shown here is derived from an EMBL/GenBank/DDBJ whole genome shotgun (WGS) entry which is preliminary data.</text>
</comment>
<gene>
    <name evidence="1" type="ORF">QFC19_001439</name>
</gene>
<protein>
    <submittedName>
        <fullName evidence="1">Uncharacterized protein</fullName>
    </submittedName>
</protein>
<dbReference type="EMBL" id="JASBWR010000011">
    <property type="protein sequence ID" value="KAJ9110610.1"/>
    <property type="molecule type" value="Genomic_DNA"/>
</dbReference>